<evidence type="ECO:0000313" key="1">
    <source>
        <dbReference type="EMBL" id="VDK38810.1"/>
    </source>
</evidence>
<dbReference type="OrthoDB" id="5585231at2759"/>
<sequence length="51" mass="5467">MIPEQPSTQQDESVREGCSDNVIIVPHLKIFPNDSQLFNRAISSGGGLLAG</sequence>
<accession>A0A3P6Q3E2</accession>
<protein>
    <submittedName>
        <fullName evidence="1">Uncharacterized protein</fullName>
    </submittedName>
</protein>
<dbReference type="AlphaFoldDB" id="A0A3P6Q3E2"/>
<proteinExistence type="predicted"/>
<organism evidence="1 2">
    <name type="scientific">Gongylonema pulchrum</name>
    <dbReference type="NCBI Taxonomy" id="637853"/>
    <lineage>
        <taxon>Eukaryota</taxon>
        <taxon>Metazoa</taxon>
        <taxon>Ecdysozoa</taxon>
        <taxon>Nematoda</taxon>
        <taxon>Chromadorea</taxon>
        <taxon>Rhabditida</taxon>
        <taxon>Spirurina</taxon>
        <taxon>Spiruromorpha</taxon>
        <taxon>Spiruroidea</taxon>
        <taxon>Gongylonematidae</taxon>
        <taxon>Gongylonema</taxon>
    </lineage>
</organism>
<dbReference type="EMBL" id="UYRT01005489">
    <property type="protein sequence ID" value="VDK38810.1"/>
    <property type="molecule type" value="Genomic_DNA"/>
</dbReference>
<keyword evidence="2" id="KW-1185">Reference proteome</keyword>
<reference evidence="1 2" key="1">
    <citation type="submission" date="2018-11" db="EMBL/GenBank/DDBJ databases">
        <authorList>
            <consortium name="Pathogen Informatics"/>
        </authorList>
    </citation>
    <scope>NUCLEOTIDE SEQUENCE [LARGE SCALE GENOMIC DNA]</scope>
</reference>
<gene>
    <name evidence="1" type="ORF">GPUH_LOCUS3274</name>
</gene>
<dbReference type="Proteomes" id="UP000271098">
    <property type="component" value="Unassembled WGS sequence"/>
</dbReference>
<name>A0A3P6Q3E2_9BILA</name>
<evidence type="ECO:0000313" key="2">
    <source>
        <dbReference type="Proteomes" id="UP000271098"/>
    </source>
</evidence>